<sequence length="66" mass="7461">MESGSNSARQTVMISDADLLRTIGHDLRAIYTEIIRQPLPRNIEAALLRIDREQTRAGYQSQHVAL</sequence>
<dbReference type="Proteomes" id="UP000321085">
    <property type="component" value="Unassembled WGS sequence"/>
</dbReference>
<evidence type="ECO:0000313" key="1">
    <source>
        <dbReference type="EMBL" id="GEO17670.1"/>
    </source>
</evidence>
<protein>
    <recommendedName>
        <fullName evidence="3">Anti-sigma factor NepR domain-containing protein</fullName>
    </recommendedName>
</protein>
<organism evidence="1 2">
    <name type="scientific">Microvirga aerophila</name>
    <dbReference type="NCBI Taxonomy" id="670291"/>
    <lineage>
        <taxon>Bacteria</taxon>
        <taxon>Pseudomonadati</taxon>
        <taxon>Pseudomonadota</taxon>
        <taxon>Alphaproteobacteria</taxon>
        <taxon>Hyphomicrobiales</taxon>
        <taxon>Methylobacteriaceae</taxon>
        <taxon>Microvirga</taxon>
    </lineage>
</organism>
<evidence type="ECO:0008006" key="3">
    <source>
        <dbReference type="Google" id="ProtNLM"/>
    </source>
</evidence>
<proteinExistence type="predicted"/>
<accession>A0A512C0G1</accession>
<evidence type="ECO:0000313" key="2">
    <source>
        <dbReference type="Proteomes" id="UP000321085"/>
    </source>
</evidence>
<reference evidence="1 2" key="1">
    <citation type="submission" date="2019-07" db="EMBL/GenBank/DDBJ databases">
        <title>Whole genome shotgun sequence of Microvirga aerophila NBRC 106136.</title>
        <authorList>
            <person name="Hosoyama A."/>
            <person name="Uohara A."/>
            <person name="Ohji S."/>
            <person name="Ichikawa N."/>
        </authorList>
    </citation>
    <scope>NUCLEOTIDE SEQUENCE [LARGE SCALE GENOMIC DNA]</scope>
    <source>
        <strain evidence="1 2">NBRC 106136</strain>
    </source>
</reference>
<name>A0A512C0G1_9HYPH</name>
<dbReference type="AlphaFoldDB" id="A0A512C0G1"/>
<comment type="caution">
    <text evidence="1">The sequence shown here is derived from an EMBL/GenBank/DDBJ whole genome shotgun (WGS) entry which is preliminary data.</text>
</comment>
<dbReference type="EMBL" id="BJYU01000118">
    <property type="protein sequence ID" value="GEO17670.1"/>
    <property type="molecule type" value="Genomic_DNA"/>
</dbReference>
<gene>
    <name evidence="1" type="ORF">MAE02_53660</name>
</gene>
<keyword evidence="2" id="KW-1185">Reference proteome</keyword>
<dbReference type="RefSeq" id="WP_147022529.1">
    <property type="nucleotide sequence ID" value="NZ_BJYU01000118.1"/>
</dbReference>